<dbReference type="eggNOG" id="COG0451">
    <property type="taxonomic scope" value="Bacteria"/>
</dbReference>
<dbReference type="PANTHER" id="PTHR48079:SF6">
    <property type="entry name" value="NAD(P)-BINDING DOMAIN-CONTAINING PROTEIN-RELATED"/>
    <property type="match status" value="1"/>
</dbReference>
<dbReference type="Proteomes" id="UP000005801">
    <property type="component" value="Unassembled WGS sequence"/>
</dbReference>
<dbReference type="Gene3D" id="3.40.50.720">
    <property type="entry name" value="NAD(P)-binding Rossmann-like Domain"/>
    <property type="match status" value="1"/>
</dbReference>
<comment type="caution">
    <text evidence="3">The sequence shown here is derived from an EMBL/GenBank/DDBJ whole genome shotgun (WGS) entry which is preliminary data.</text>
</comment>
<feature type="region of interest" description="Disordered" evidence="1">
    <location>
        <begin position="1"/>
        <end position="25"/>
    </location>
</feature>
<evidence type="ECO:0000313" key="3">
    <source>
        <dbReference type="EMBL" id="EDM78500.1"/>
    </source>
</evidence>
<dbReference type="InterPro" id="IPR051783">
    <property type="entry name" value="NAD(P)-dependent_oxidoreduct"/>
</dbReference>
<dbReference type="InterPro" id="IPR001509">
    <property type="entry name" value="Epimerase_deHydtase"/>
</dbReference>
<organism evidence="3 4">
    <name type="scientific">Plesiocystis pacifica SIR-1</name>
    <dbReference type="NCBI Taxonomy" id="391625"/>
    <lineage>
        <taxon>Bacteria</taxon>
        <taxon>Pseudomonadati</taxon>
        <taxon>Myxococcota</taxon>
        <taxon>Polyangia</taxon>
        <taxon>Nannocystales</taxon>
        <taxon>Nannocystaceae</taxon>
        <taxon>Plesiocystis</taxon>
    </lineage>
</organism>
<dbReference type="InterPro" id="IPR036291">
    <property type="entry name" value="NAD(P)-bd_dom_sf"/>
</dbReference>
<dbReference type="EMBL" id="ABCS01000030">
    <property type="protein sequence ID" value="EDM78500.1"/>
    <property type="molecule type" value="Genomic_DNA"/>
</dbReference>
<reference evidence="3 4" key="1">
    <citation type="submission" date="2007-06" db="EMBL/GenBank/DDBJ databases">
        <authorList>
            <person name="Shimkets L."/>
            <person name="Ferriera S."/>
            <person name="Johnson J."/>
            <person name="Kravitz S."/>
            <person name="Beeson K."/>
            <person name="Sutton G."/>
            <person name="Rogers Y.-H."/>
            <person name="Friedman R."/>
            <person name="Frazier M."/>
            <person name="Venter J.C."/>
        </authorList>
    </citation>
    <scope>NUCLEOTIDE SEQUENCE [LARGE SCALE GENOMIC DNA]</scope>
    <source>
        <strain evidence="3 4">SIR-1</strain>
    </source>
</reference>
<dbReference type="PANTHER" id="PTHR48079">
    <property type="entry name" value="PROTEIN YEEZ"/>
    <property type="match status" value="1"/>
</dbReference>
<dbReference type="RefSeq" id="WP_006972372.1">
    <property type="nucleotide sequence ID" value="NZ_ABCS01000030.1"/>
</dbReference>
<evidence type="ECO:0000313" key="4">
    <source>
        <dbReference type="Proteomes" id="UP000005801"/>
    </source>
</evidence>
<accession>A6G6M3</accession>
<dbReference type="Pfam" id="PF01370">
    <property type="entry name" value="Epimerase"/>
    <property type="match status" value="1"/>
</dbReference>
<proteinExistence type="predicted"/>
<dbReference type="GO" id="GO:0004029">
    <property type="term" value="F:aldehyde dehydrogenase (NAD+) activity"/>
    <property type="evidence" value="ECO:0007669"/>
    <property type="project" value="TreeGrafter"/>
</dbReference>
<gene>
    <name evidence="3" type="ORF">PPSIR1_33334</name>
</gene>
<keyword evidence="4" id="KW-1185">Reference proteome</keyword>
<dbReference type="AlphaFoldDB" id="A6G6M3"/>
<evidence type="ECO:0000256" key="1">
    <source>
        <dbReference type="SAM" id="MobiDB-lite"/>
    </source>
</evidence>
<sequence length="361" mass="39014">MSSTPASPESTPVDLGPSRRPARGKTLITGGSGHLGANLIRALLDEGHEVRALVQAGTNNRGLEGLDIERIVGDLRDADAMREAAAGCGQVFHAGAKVSTRAPTLAQEREIWDINVLGTRNVVQACLEAGVDRLCLTGSFSGIGIDPVDPSRPVHEGMPFYPFMDWLPYARSKTLAEHEVLKGVAEGLDAVIAVSTGIIGPHDYLPSRTGSTFIDFAHGKLRGYIPGGSEFVRAADLVEGHLLAMARGKRGRRYLLSTQFLSLGELIDLFIECHGGRRPRLRMPVPVMRAVATVYEHTVRRVVPDAPQRLTPGAIEILAMNRHADCTLAREELGYQPTSMREAVAETYAFFCSEGMIQKAA</sequence>
<dbReference type="STRING" id="391625.PPSIR1_33334"/>
<evidence type="ECO:0000259" key="2">
    <source>
        <dbReference type="Pfam" id="PF01370"/>
    </source>
</evidence>
<dbReference type="SUPFAM" id="SSF51735">
    <property type="entry name" value="NAD(P)-binding Rossmann-fold domains"/>
    <property type="match status" value="1"/>
</dbReference>
<protein>
    <submittedName>
        <fullName evidence="3">Nucleoside diphosphate sugar epimerase family protein</fullName>
    </submittedName>
</protein>
<feature type="domain" description="NAD-dependent epimerase/dehydratase" evidence="2">
    <location>
        <begin position="27"/>
        <end position="254"/>
    </location>
</feature>
<dbReference type="OrthoDB" id="9814124at2"/>
<feature type="compositionally biased region" description="Polar residues" evidence="1">
    <location>
        <begin position="1"/>
        <end position="10"/>
    </location>
</feature>
<dbReference type="GO" id="GO:0005737">
    <property type="term" value="C:cytoplasm"/>
    <property type="evidence" value="ECO:0007669"/>
    <property type="project" value="TreeGrafter"/>
</dbReference>
<name>A6G6M3_9BACT</name>